<dbReference type="InterPro" id="IPR010970">
    <property type="entry name" value="Cys_dSase_SufS"/>
</dbReference>
<dbReference type="RefSeq" id="WP_132687554.1">
    <property type="nucleotide sequence ID" value="NZ_SKBU01000003.1"/>
</dbReference>
<dbReference type="GO" id="GO:0006534">
    <property type="term" value="P:cysteine metabolic process"/>
    <property type="evidence" value="ECO:0007669"/>
    <property type="project" value="UniProtKB-UniRule"/>
</dbReference>
<dbReference type="SUPFAM" id="SSF53383">
    <property type="entry name" value="PLP-dependent transferases"/>
    <property type="match status" value="1"/>
</dbReference>
<keyword evidence="5 8" id="KW-0663">Pyridoxal phosphate</keyword>
<evidence type="ECO:0000313" key="11">
    <source>
        <dbReference type="Proteomes" id="UP000295244"/>
    </source>
</evidence>
<organism evidence="10 11">
    <name type="scientific">Rubrobacter taiwanensis</name>
    <dbReference type="NCBI Taxonomy" id="185139"/>
    <lineage>
        <taxon>Bacteria</taxon>
        <taxon>Bacillati</taxon>
        <taxon>Actinomycetota</taxon>
        <taxon>Rubrobacteria</taxon>
        <taxon>Rubrobacterales</taxon>
        <taxon>Rubrobacteraceae</taxon>
        <taxon>Rubrobacter</taxon>
    </lineage>
</organism>
<dbReference type="InterPro" id="IPR020578">
    <property type="entry name" value="Aminotrans_V_PyrdxlP_BS"/>
</dbReference>
<dbReference type="EMBL" id="SKBU01000003">
    <property type="protein sequence ID" value="TCJ20545.1"/>
    <property type="molecule type" value="Genomic_DNA"/>
</dbReference>
<protein>
    <recommendedName>
        <fullName evidence="3 8">Cysteine desulfurase</fullName>
        <ecNumber evidence="3 8">2.8.1.7</ecNumber>
    </recommendedName>
</protein>
<keyword evidence="11" id="KW-1185">Reference proteome</keyword>
<evidence type="ECO:0000256" key="1">
    <source>
        <dbReference type="ARBA" id="ARBA00001933"/>
    </source>
</evidence>
<dbReference type="PROSITE" id="PS00595">
    <property type="entry name" value="AA_TRANSFER_CLASS_5"/>
    <property type="match status" value="1"/>
</dbReference>
<comment type="function">
    <text evidence="8">Catalyzes the removal of elemental sulfur and selenium atoms from L-cysteine, L-cystine, L-selenocysteine, and L-selenocystine to produce L-alanine.</text>
</comment>
<accession>A0A4R1BTF6</accession>
<comment type="caution">
    <text evidence="10">The sequence shown here is derived from an EMBL/GenBank/DDBJ whole genome shotgun (WGS) entry which is preliminary data.</text>
</comment>
<proteinExistence type="inferred from homology"/>
<evidence type="ECO:0000256" key="2">
    <source>
        <dbReference type="ARBA" id="ARBA00010447"/>
    </source>
</evidence>
<dbReference type="CDD" id="cd06453">
    <property type="entry name" value="SufS_like"/>
    <property type="match status" value="1"/>
</dbReference>
<dbReference type="Pfam" id="PF00266">
    <property type="entry name" value="Aminotran_5"/>
    <property type="match status" value="1"/>
</dbReference>
<comment type="cofactor">
    <cofactor evidence="1 7">
        <name>pyridoxal 5'-phosphate</name>
        <dbReference type="ChEBI" id="CHEBI:597326"/>
    </cofactor>
</comment>
<evidence type="ECO:0000256" key="7">
    <source>
        <dbReference type="RuleBase" id="RU004504"/>
    </source>
</evidence>
<dbReference type="InterPro" id="IPR015424">
    <property type="entry name" value="PyrdxlP-dep_Trfase"/>
</dbReference>
<dbReference type="GO" id="GO:0030170">
    <property type="term" value="F:pyridoxal phosphate binding"/>
    <property type="evidence" value="ECO:0007669"/>
    <property type="project" value="UniProtKB-UniRule"/>
</dbReference>
<evidence type="ECO:0000256" key="3">
    <source>
        <dbReference type="ARBA" id="ARBA00012239"/>
    </source>
</evidence>
<sequence length="409" mass="45460">MYDVRQVREDFPILKRRVGDRPLVYLDNAATSQKPRQVLDALTEYYERHNANIHRGVHRLAEEATALYEEARRKVARFLGAPDTRSVVFTRGTTESINLVAYAWGRKNLREGDEVVLTESEHHSNLVPWQLAARAAGAKLRFIPVREDGALDMEAAEQLIGPRTRLVGCIHASNVLGTINPVERLAALAHAHGALMLVDGAQSAPHVPVDVKSLGCDFFAASGHKMLGPTGVGVLWARPELLEEMDPFLGGGEMIREVHLEYSTWNDIPYKFEAGTMNIAQAIGLGAAVDYLSGLGMENVREHERHLGEYAYRRLSELEGITIFGPEKDRTGVVAFHLPDVHPHDLSQLLDEEGIATRSGHHCCQPLMRRLGVAATARASFYLYNTEEEVDALVEAVQRAREFFGAFAR</sequence>
<dbReference type="PIRSF" id="PIRSF005572">
    <property type="entry name" value="NifS"/>
    <property type="match status" value="1"/>
</dbReference>
<dbReference type="PANTHER" id="PTHR43586">
    <property type="entry name" value="CYSTEINE DESULFURASE"/>
    <property type="match status" value="1"/>
</dbReference>
<evidence type="ECO:0000256" key="6">
    <source>
        <dbReference type="ARBA" id="ARBA00050776"/>
    </source>
</evidence>
<dbReference type="EC" id="2.8.1.7" evidence="3 8"/>
<dbReference type="Gene3D" id="3.90.1150.10">
    <property type="entry name" value="Aspartate Aminotransferase, domain 1"/>
    <property type="match status" value="1"/>
</dbReference>
<evidence type="ECO:0000313" key="10">
    <source>
        <dbReference type="EMBL" id="TCJ20545.1"/>
    </source>
</evidence>
<evidence type="ECO:0000259" key="9">
    <source>
        <dbReference type="Pfam" id="PF00266"/>
    </source>
</evidence>
<dbReference type="InterPro" id="IPR000192">
    <property type="entry name" value="Aminotrans_V_dom"/>
</dbReference>
<keyword evidence="4 8" id="KW-0808">Transferase</keyword>
<dbReference type="InterPro" id="IPR016454">
    <property type="entry name" value="Cysteine_dSase"/>
</dbReference>
<dbReference type="AlphaFoldDB" id="A0A4R1BTF6"/>
<dbReference type="Gene3D" id="3.40.640.10">
    <property type="entry name" value="Type I PLP-dependent aspartate aminotransferase-like (Major domain)"/>
    <property type="match status" value="1"/>
</dbReference>
<evidence type="ECO:0000256" key="8">
    <source>
        <dbReference type="RuleBase" id="RU004506"/>
    </source>
</evidence>
<dbReference type="GO" id="GO:0031071">
    <property type="term" value="F:cysteine desulfurase activity"/>
    <property type="evidence" value="ECO:0007669"/>
    <property type="project" value="UniProtKB-UniRule"/>
</dbReference>
<dbReference type="OrthoDB" id="9804366at2"/>
<evidence type="ECO:0000256" key="5">
    <source>
        <dbReference type="ARBA" id="ARBA00022898"/>
    </source>
</evidence>
<comment type="similarity">
    <text evidence="2 8">Belongs to the class-V pyridoxal-phosphate-dependent aminotransferase family. Csd subfamily.</text>
</comment>
<dbReference type="NCBIfam" id="TIGR01979">
    <property type="entry name" value="sufS"/>
    <property type="match status" value="1"/>
</dbReference>
<name>A0A4R1BTF6_9ACTN</name>
<dbReference type="InterPro" id="IPR015421">
    <property type="entry name" value="PyrdxlP-dep_Trfase_major"/>
</dbReference>
<evidence type="ECO:0000256" key="4">
    <source>
        <dbReference type="ARBA" id="ARBA00022679"/>
    </source>
</evidence>
<reference evidence="10 11" key="1">
    <citation type="submission" date="2019-03" db="EMBL/GenBank/DDBJ databases">
        <title>Whole genome sequence of a novel Rubrobacter taiwanensis strain, isolated from Yellowstone National Park.</title>
        <authorList>
            <person name="Freed S."/>
            <person name="Ramaley R.F."/>
            <person name="Kyndt J.A."/>
        </authorList>
    </citation>
    <scope>NUCLEOTIDE SEQUENCE [LARGE SCALE GENOMIC DNA]</scope>
    <source>
        <strain evidence="10 11">Yellowstone</strain>
    </source>
</reference>
<dbReference type="PANTHER" id="PTHR43586:SF8">
    <property type="entry name" value="CYSTEINE DESULFURASE 1, CHLOROPLASTIC"/>
    <property type="match status" value="1"/>
</dbReference>
<comment type="catalytic activity">
    <reaction evidence="6 8">
        <text>(sulfur carrier)-H + L-cysteine = (sulfur carrier)-SH + L-alanine</text>
        <dbReference type="Rhea" id="RHEA:43892"/>
        <dbReference type="Rhea" id="RHEA-COMP:14737"/>
        <dbReference type="Rhea" id="RHEA-COMP:14739"/>
        <dbReference type="ChEBI" id="CHEBI:29917"/>
        <dbReference type="ChEBI" id="CHEBI:35235"/>
        <dbReference type="ChEBI" id="CHEBI:57972"/>
        <dbReference type="ChEBI" id="CHEBI:64428"/>
        <dbReference type="EC" id="2.8.1.7"/>
    </reaction>
</comment>
<dbReference type="Proteomes" id="UP000295244">
    <property type="component" value="Unassembled WGS sequence"/>
</dbReference>
<dbReference type="InterPro" id="IPR015422">
    <property type="entry name" value="PyrdxlP-dep_Trfase_small"/>
</dbReference>
<feature type="domain" description="Aminotransferase class V" evidence="9">
    <location>
        <begin position="24"/>
        <end position="393"/>
    </location>
</feature>
<gene>
    <name evidence="10" type="ORF">E0L93_01615</name>
</gene>